<organism evidence="1">
    <name type="scientific">viral metagenome</name>
    <dbReference type="NCBI Taxonomy" id="1070528"/>
    <lineage>
        <taxon>unclassified sequences</taxon>
        <taxon>metagenomes</taxon>
        <taxon>organismal metagenomes</taxon>
    </lineage>
</organism>
<reference evidence="1" key="1">
    <citation type="journal article" date="2020" name="Nature">
        <title>Giant virus diversity and host interactions through global metagenomics.</title>
        <authorList>
            <person name="Schulz F."/>
            <person name="Roux S."/>
            <person name="Paez-Espino D."/>
            <person name="Jungbluth S."/>
            <person name="Walsh D.A."/>
            <person name="Denef V.J."/>
            <person name="McMahon K.D."/>
            <person name="Konstantinidis K.T."/>
            <person name="Eloe-Fadrosh E.A."/>
            <person name="Kyrpides N.C."/>
            <person name="Woyke T."/>
        </authorList>
    </citation>
    <scope>NUCLEOTIDE SEQUENCE</scope>
    <source>
        <strain evidence="1">GVMAG-M-3300025880-76</strain>
    </source>
</reference>
<dbReference type="AlphaFoldDB" id="A0A6C0JD25"/>
<proteinExistence type="predicted"/>
<evidence type="ECO:0000313" key="1">
    <source>
        <dbReference type="EMBL" id="QHU02740.1"/>
    </source>
</evidence>
<name>A0A6C0JD25_9ZZZZ</name>
<sequence length="58" mass="6942">MWGQFIDIEECDTHKPEVMRNYNNNIIRQVEPQQKIYGIGDHLSVIQHSILWVMRAFV</sequence>
<dbReference type="EMBL" id="MN740362">
    <property type="protein sequence ID" value="QHU02740.1"/>
    <property type="molecule type" value="Genomic_DNA"/>
</dbReference>
<accession>A0A6C0JD25</accession>
<protein>
    <submittedName>
        <fullName evidence="1">Uncharacterized protein</fullName>
    </submittedName>
</protein>